<feature type="transmembrane region" description="Helical" evidence="1">
    <location>
        <begin position="97"/>
        <end position="120"/>
    </location>
</feature>
<protein>
    <submittedName>
        <fullName evidence="2">Uncharacterized protein</fullName>
    </submittedName>
</protein>
<dbReference type="RefSeq" id="WP_184245948.1">
    <property type="nucleotide sequence ID" value="NZ_JACHLR010000010.1"/>
</dbReference>
<feature type="transmembrane region" description="Helical" evidence="1">
    <location>
        <begin position="20"/>
        <end position="37"/>
    </location>
</feature>
<keyword evidence="1" id="KW-0472">Membrane</keyword>
<evidence type="ECO:0000313" key="3">
    <source>
        <dbReference type="Proteomes" id="UP000555448"/>
    </source>
</evidence>
<reference evidence="2 3" key="1">
    <citation type="submission" date="2020-08" db="EMBL/GenBank/DDBJ databases">
        <title>Functional genomics of gut bacteria from endangered species of beetles.</title>
        <authorList>
            <person name="Carlos-Shanley C."/>
        </authorList>
    </citation>
    <scope>NUCLEOTIDE SEQUENCE [LARGE SCALE GENOMIC DNA]</scope>
    <source>
        <strain evidence="2 3">S00245</strain>
    </source>
</reference>
<evidence type="ECO:0000256" key="1">
    <source>
        <dbReference type="SAM" id="Phobius"/>
    </source>
</evidence>
<keyword evidence="1" id="KW-0812">Transmembrane</keyword>
<dbReference type="Proteomes" id="UP000555448">
    <property type="component" value="Unassembled WGS sequence"/>
</dbReference>
<sequence>MNAIDHSIQGRRHRNAACRALIPTLRLAVLALFYPAFVDVFHWAVGMPGTPQTPGGIAIATLSMLLMFAVPCYGFARILGAPQAPSVKPVLEARARRLAYATVAAPALYCFVGVWQFLLSSPLSDAAAWILIWCPAILYVALAPIRFAPSG</sequence>
<keyword evidence="3" id="KW-1185">Reference proteome</keyword>
<dbReference type="AlphaFoldDB" id="A0A7W7KB32"/>
<accession>A0A7W7KB32</accession>
<evidence type="ECO:0000313" key="2">
    <source>
        <dbReference type="EMBL" id="MBB4859320.1"/>
    </source>
</evidence>
<feature type="transmembrane region" description="Helical" evidence="1">
    <location>
        <begin position="126"/>
        <end position="145"/>
    </location>
</feature>
<comment type="caution">
    <text evidence="2">The sequence shown here is derived from an EMBL/GenBank/DDBJ whole genome shotgun (WGS) entry which is preliminary data.</text>
</comment>
<dbReference type="EMBL" id="JACHLR010000010">
    <property type="protein sequence ID" value="MBB4859320.1"/>
    <property type="molecule type" value="Genomic_DNA"/>
</dbReference>
<keyword evidence="1" id="KW-1133">Transmembrane helix</keyword>
<organism evidence="2 3">
    <name type="scientific">Novosphingobium chloroacetimidivorans</name>
    <dbReference type="NCBI Taxonomy" id="1428314"/>
    <lineage>
        <taxon>Bacteria</taxon>
        <taxon>Pseudomonadati</taxon>
        <taxon>Pseudomonadota</taxon>
        <taxon>Alphaproteobacteria</taxon>
        <taxon>Sphingomonadales</taxon>
        <taxon>Sphingomonadaceae</taxon>
        <taxon>Novosphingobium</taxon>
    </lineage>
</organism>
<proteinExistence type="predicted"/>
<feature type="transmembrane region" description="Helical" evidence="1">
    <location>
        <begin position="57"/>
        <end position="76"/>
    </location>
</feature>
<gene>
    <name evidence="2" type="ORF">HNO88_002649</name>
</gene>
<name>A0A7W7KB32_9SPHN</name>